<keyword evidence="1" id="KW-0687">Ribonucleoprotein</keyword>
<feature type="non-terminal residue" evidence="1">
    <location>
        <position position="56"/>
    </location>
</feature>
<feature type="non-terminal residue" evidence="1">
    <location>
        <position position="1"/>
    </location>
</feature>
<evidence type="ECO:0000313" key="2">
    <source>
        <dbReference type="Proteomes" id="UP001228049"/>
    </source>
</evidence>
<sequence>TVPSLGLASRMKAQVRSTEEQPPLSTAFPLLKQPYILICNICAGRAFQNGCSLEDD</sequence>
<keyword evidence="2" id="KW-1185">Reference proteome</keyword>
<comment type="caution">
    <text evidence="1">The sequence shown here is derived from an EMBL/GenBank/DDBJ whole genome shotgun (WGS) entry which is preliminary data.</text>
</comment>
<name>A0AAD9F4E3_DISEL</name>
<organism evidence="1 2">
    <name type="scientific">Dissostichus eleginoides</name>
    <name type="common">Patagonian toothfish</name>
    <name type="synonym">Dissostichus amissus</name>
    <dbReference type="NCBI Taxonomy" id="100907"/>
    <lineage>
        <taxon>Eukaryota</taxon>
        <taxon>Metazoa</taxon>
        <taxon>Chordata</taxon>
        <taxon>Craniata</taxon>
        <taxon>Vertebrata</taxon>
        <taxon>Euteleostomi</taxon>
        <taxon>Actinopterygii</taxon>
        <taxon>Neopterygii</taxon>
        <taxon>Teleostei</taxon>
        <taxon>Neoteleostei</taxon>
        <taxon>Acanthomorphata</taxon>
        <taxon>Eupercaria</taxon>
        <taxon>Perciformes</taxon>
        <taxon>Notothenioidei</taxon>
        <taxon>Nototheniidae</taxon>
        <taxon>Dissostichus</taxon>
    </lineage>
</organism>
<reference evidence="1" key="1">
    <citation type="submission" date="2023-04" db="EMBL/GenBank/DDBJ databases">
        <title>Chromosome-level genome of Chaenocephalus aceratus.</title>
        <authorList>
            <person name="Park H."/>
        </authorList>
    </citation>
    <scope>NUCLEOTIDE SEQUENCE</scope>
    <source>
        <strain evidence="1">DE</strain>
        <tissue evidence="1">Muscle</tissue>
    </source>
</reference>
<proteinExistence type="predicted"/>
<dbReference type="EMBL" id="JASDAP010000018">
    <property type="protein sequence ID" value="KAK1887856.1"/>
    <property type="molecule type" value="Genomic_DNA"/>
</dbReference>
<dbReference type="AlphaFoldDB" id="A0AAD9F4E3"/>
<gene>
    <name evidence="1" type="ORF">KUDE01_028643</name>
</gene>
<dbReference type="Proteomes" id="UP001228049">
    <property type="component" value="Unassembled WGS sequence"/>
</dbReference>
<evidence type="ECO:0000313" key="1">
    <source>
        <dbReference type="EMBL" id="KAK1887856.1"/>
    </source>
</evidence>
<dbReference type="GO" id="GO:0005840">
    <property type="term" value="C:ribosome"/>
    <property type="evidence" value="ECO:0007669"/>
    <property type="project" value="UniProtKB-KW"/>
</dbReference>
<keyword evidence="1" id="KW-0689">Ribosomal protein</keyword>
<protein>
    <submittedName>
        <fullName evidence="1">50S ribosomal protein L18</fullName>
    </submittedName>
</protein>
<accession>A0AAD9F4E3</accession>